<protein>
    <submittedName>
        <fullName evidence="3">Amidotransferase-related protein</fullName>
    </submittedName>
</protein>
<reference evidence="3 4" key="1">
    <citation type="journal article" date="2015" name="Stand. Genomic Sci.">
        <title>Complete genome sequence and description of Salinispira pacifica gen. nov., sp. nov., a novel spirochaete isolated form a hypersaline microbial mat.</title>
        <authorList>
            <person name="Ben Hania W."/>
            <person name="Joseph M."/>
            <person name="Schumann P."/>
            <person name="Bunk B."/>
            <person name="Fiebig A."/>
            <person name="Sproer C."/>
            <person name="Klenk H.P."/>
            <person name="Fardeau M.L."/>
            <person name="Spring S."/>
        </authorList>
    </citation>
    <scope>NUCLEOTIDE SEQUENCE [LARGE SCALE GENOMIC DNA]</scope>
    <source>
        <strain evidence="3 4">L21-RPul-D2</strain>
    </source>
</reference>
<dbReference type="AlphaFoldDB" id="V5WMB0"/>
<dbReference type="PANTHER" id="PTHR42678:SF34">
    <property type="entry name" value="OS04G0183300 PROTEIN"/>
    <property type="match status" value="1"/>
</dbReference>
<accession>V5WMB0</accession>
<name>V5WMB0_9SPIO</name>
<dbReference type="InterPro" id="IPR036928">
    <property type="entry name" value="AS_sf"/>
</dbReference>
<dbReference type="HOGENOM" id="CLU_009600_14_2_12"/>
<keyword evidence="4" id="KW-1185">Reference proteome</keyword>
<dbReference type="Gene3D" id="3.90.1300.10">
    <property type="entry name" value="Amidase signature (AS) domain"/>
    <property type="match status" value="1"/>
</dbReference>
<dbReference type="RefSeq" id="WP_024269178.1">
    <property type="nucleotide sequence ID" value="NC_023035.1"/>
</dbReference>
<dbReference type="Proteomes" id="UP000018680">
    <property type="component" value="Chromosome"/>
</dbReference>
<organism evidence="3 4">
    <name type="scientific">Salinispira pacifica</name>
    <dbReference type="NCBI Taxonomy" id="1307761"/>
    <lineage>
        <taxon>Bacteria</taxon>
        <taxon>Pseudomonadati</taxon>
        <taxon>Spirochaetota</taxon>
        <taxon>Spirochaetia</taxon>
        <taxon>Spirochaetales</taxon>
        <taxon>Spirochaetaceae</taxon>
        <taxon>Salinispira</taxon>
    </lineage>
</organism>
<keyword evidence="3" id="KW-0808">Transferase</keyword>
<evidence type="ECO:0000256" key="1">
    <source>
        <dbReference type="SAM" id="MobiDB-lite"/>
    </source>
</evidence>
<dbReference type="Pfam" id="PF01425">
    <property type="entry name" value="Amidase"/>
    <property type="match status" value="1"/>
</dbReference>
<evidence type="ECO:0000313" key="4">
    <source>
        <dbReference type="Proteomes" id="UP000018680"/>
    </source>
</evidence>
<proteinExistence type="predicted"/>
<evidence type="ECO:0000313" key="3">
    <source>
        <dbReference type="EMBL" id="AHC16281.1"/>
    </source>
</evidence>
<dbReference type="SUPFAM" id="SSF75304">
    <property type="entry name" value="Amidase signature (AS) enzymes"/>
    <property type="match status" value="1"/>
</dbReference>
<dbReference type="PANTHER" id="PTHR42678">
    <property type="entry name" value="AMIDASE"/>
    <property type="match status" value="1"/>
</dbReference>
<dbReference type="STRING" id="1307761.L21SP2_2935"/>
<sequence>MSHQNSIEPDKFFDLINDPRRGNRVTRACITIADPESLNFRGQGKTESSPVPVLVKDNIDTVELGNSGGSLALRDVPVQKDAFIVGKLKEKGAVVAGKTNLSEWANFRSTRSVSGWSSAGGLTRNPHALNRTACGSSSGSAAAVAAGYTEMAIGTETDGSIICPSAMNGVVGLKPGVGRVSRGGIIPISGSQDTAGPIARSIASAAWLLSAIEGEDPEDAATLLNEREGADSPEAFLGMRDLRGIRVGVLKKPEGFDPGVLNLYFSRISRIRELGAELIELDGLPGGKELNEAEFTVLLCEFKDDIRDYLSQRRSGSGFADLGDVMAYNTKHAAEVMPFFAQELFEMSWKTSGRADQSYAAARETCARLAVEQGLAAMFAAHTLDTLVMPSNNPAWLIDPVLGDCARGGSSSPAAVSGWPSLTLPMGDLYGLPLGLSLVGKPWSEARLLGIGHCLEKDFQVNTQPGFRPSVFTPDDPGLHPASQAQ</sequence>
<gene>
    <name evidence="3" type="ORF">L21SP2_2935</name>
</gene>
<dbReference type="eggNOG" id="COG0154">
    <property type="taxonomic scope" value="Bacteria"/>
</dbReference>
<feature type="region of interest" description="Disordered" evidence="1">
    <location>
        <begin position="466"/>
        <end position="486"/>
    </location>
</feature>
<dbReference type="EMBL" id="CP006939">
    <property type="protein sequence ID" value="AHC16281.1"/>
    <property type="molecule type" value="Genomic_DNA"/>
</dbReference>
<dbReference type="OrthoDB" id="9811471at2"/>
<dbReference type="GO" id="GO:0016740">
    <property type="term" value="F:transferase activity"/>
    <property type="evidence" value="ECO:0007669"/>
    <property type="project" value="UniProtKB-KW"/>
</dbReference>
<dbReference type="InterPro" id="IPR023631">
    <property type="entry name" value="Amidase_dom"/>
</dbReference>
<dbReference type="KEGG" id="slr:L21SP2_2935"/>
<feature type="domain" description="Amidase" evidence="2">
    <location>
        <begin position="51"/>
        <end position="449"/>
    </location>
</feature>
<evidence type="ECO:0000259" key="2">
    <source>
        <dbReference type="Pfam" id="PF01425"/>
    </source>
</evidence>